<dbReference type="GO" id="GO:0003729">
    <property type="term" value="F:mRNA binding"/>
    <property type="evidence" value="ECO:0007669"/>
    <property type="project" value="UniProtKB-ARBA"/>
</dbReference>
<dbReference type="FunFam" id="1.25.40.10:FF:000024">
    <property type="entry name" value="Tetratricopeptide repeat (TPR)-like superfamily protein"/>
    <property type="match status" value="1"/>
</dbReference>
<name>A0AAV8Q6J5_ENSVE</name>
<feature type="compositionally biased region" description="Basic and acidic residues" evidence="8">
    <location>
        <begin position="1865"/>
        <end position="1877"/>
    </location>
</feature>
<dbReference type="EMBL" id="JAQQAF010000008">
    <property type="protein sequence ID" value="KAJ8464435.1"/>
    <property type="molecule type" value="Genomic_DNA"/>
</dbReference>
<dbReference type="PROSITE" id="PS51823">
    <property type="entry name" value="CLU"/>
    <property type="match status" value="1"/>
</dbReference>
<evidence type="ECO:0000259" key="9">
    <source>
        <dbReference type="PROSITE" id="PS51823"/>
    </source>
</evidence>
<feature type="compositionally biased region" description="Polar residues" evidence="8">
    <location>
        <begin position="1855"/>
        <end position="1864"/>
    </location>
</feature>
<feature type="region of interest" description="Disordered" evidence="8">
    <location>
        <begin position="1191"/>
        <end position="1291"/>
    </location>
</feature>
<dbReference type="InterPro" id="IPR033646">
    <property type="entry name" value="CLU-central"/>
</dbReference>
<protein>
    <recommendedName>
        <fullName evidence="9">Clu domain-containing protein</fullName>
    </recommendedName>
</protein>
<feature type="compositionally biased region" description="Basic and acidic residues" evidence="8">
    <location>
        <begin position="1206"/>
        <end position="1236"/>
    </location>
</feature>
<reference evidence="10 11" key="1">
    <citation type="submission" date="2022-12" db="EMBL/GenBank/DDBJ databases">
        <title>Chromosome-scale assembly of the Ensete ventricosum genome.</title>
        <authorList>
            <person name="Dussert Y."/>
            <person name="Stocks J."/>
            <person name="Wendawek A."/>
            <person name="Woldeyes F."/>
            <person name="Nichols R.A."/>
            <person name="Borrell J.S."/>
        </authorList>
    </citation>
    <scope>NUCLEOTIDE SEQUENCE [LARGE SCALE GENOMIC DNA]</scope>
    <source>
        <strain evidence="11">cv. Maze</strain>
        <tissue evidence="10">Seeds</tissue>
    </source>
</reference>
<dbReference type="Gene3D" id="1.25.40.10">
    <property type="entry name" value="Tetratricopeptide repeat domain"/>
    <property type="match status" value="2"/>
</dbReference>
<sequence>MAPKGARGKGKGEKKKKDEKVLPLAVDITVKLPDESHVVLKGISTDRIIDVRRLLCANTSTCNFTNYSLCHEVRGPRLKDSVDITALKPCTLTLVEEDYDEERALAHVRRLLDLLCSTTCFGPSPPATPPPKDASPAVAAAATKDGKKSGGESGSRKAPPDPQRQAQPPTSPTKDLPADLEAEMSGASPRLGAFYEFFSLANLTPPIQFIRRTSNLRQDERPSDDHIFFLEVKLCNGKLVIVEACARGFYSLGKQRVLCHNLVDLLRHLNRAFDNAYEDLMKAFMERNKFGNLPYGFRANTWLVPPVAAQSPSIFPSLPAEDETWGGNGGGWGRDGKSDMMPWANEFLFLKSMPCKTAEERQIRDRRAFLLHSLFVDVAILRAIAAVKQAMEKKHDTLPLGSENILHFETVGDFSITVTKDVSDAKCKVDTKIDGSKTTGIDAKHLVERNLLKGITADENTAAHDIATLGVVNVRYCGYIAVVKVNHHEKNEEHLPLQCVDIRDHPEGGANALNINSLRMLLHKNHTSREKSTYNSLENSKHGELSAAQAFVEKLLSDSLVNLEEEKAECNVSTRWELGACWIQHLQDQNNGEKDKKQAGEKDKKQTGEKNKSETRVEGLGKPLKILKNHKKKQDFDEEKTSTVERKSSDEMLGGMKNVKLPFEEPKVETTTTEDACKLKDLLPEPAYTRLQESKTGLHMKSPQELTEMALRYYEEVALPKLVSDFGSLELSPVDGRTLTDFMHTRGLRMHSLGRVVKLSEKLSHVQSLCIHEMIVRAFKHVVRAVIAAVSDTRDLSISIAAMLNLLLGLPDSGVSHSSVPVHTLVWRWLEVFLKKRYDWELTVSNYCDIRKYAILRGLCHKVGIELAPKDFDMDSAFPFDKLDIISLVPVHKQVACSSADGRQLLESSKTALDKGKLEDAVSYGTKALAKLITVCGPYHRMTAGAYSLLAVVLYHTGDFNQATTYQQKALDINERELGLDHPDTMKSYGDLAVFYYRLQHTELALKYVKRALYLLHLTCGPSHPNTAATYINVAMMEEGLGNVHVALRYLHKALKCNQRLLGPDHIQTAASYHAIAIALSLMEAYPLSVQHEQTTLQILQAKLGPDDLRTQDAAAWLEYFESKAIEQQEAARNGTRKPDASIASKGHLSVSDLLDYINPIQDGKGRDADSVKKKNLGLKVKVQSSQNLIVADSSSKDSPATISDTTKKVDTASDTQDGKKIIDSAVEVKHEEVVEKQPAVSQQSEGTTEHKLPSDDDGRDINTEIEDGWQPVQKQRLGGGSSQRIKQRRTSTWKTYNYQMNDVPGETAQSKPRFSYSNNRYYVLKKRTVVPGSFSDNLNMKIQSPGTKFGRRVYRAVTYRVKSVSSSTNQEITDNYRNAAERMAPSVDGQTPYLHHDNEVLKDQKYRTGDVSEPHNHLVVGLKNSPSYKDVALAPPGTIAKVQSLKSLEDMPLKQEIYTGKHVSELRDSFVNEKHAENASELTQITDIAQENDNPQDVVLDLGTKAEIKGEGEGVSEMESPLEPLASDFELSSTGSMPIKSTFDNKILCNEVQEVEQSDSHDLNLSENTSDIVTLTPECLTTKQSKEENHEEVLCSNVHISSFSSIHQEDLKKVDIPEKICSDDPMVKLPSSDSDIRELPAKKLSASAAPFNPSPPVLINPLPVSVGLPPSGVIPTVTTWRLSATVHTAPTAVMPAVPPICTSPHHPFASSSRSPNILHPLPFIYPPYTRPQVMPNTTFAMNSNMFHGNHYPWQCNIGPNAPDFVAGSVWPVFHQVDFSSFSPVLSPISESTVEPTMTSDVSDGMSLTPLLNNNIEEGTKTDENNEKSQLIDTGNSLDGKLSEKQEAEESQSSNTKTTELDSQTDFREDAQPSSEKHVHRSSQKYEGEGSLSICVKGRSRRKQTLRLPISLLKRPYGSQSFKVIYSKVVRGSDARPANASSSVHDSTFGKHALQFYCYFTGQGIFYKEFKPNSDILDIQKCFRYMFLRFMENTMSKPWDNWNSLEVLTRIV</sequence>
<evidence type="ECO:0000256" key="7">
    <source>
        <dbReference type="PROSITE-ProRule" id="PRU00339"/>
    </source>
</evidence>
<gene>
    <name evidence="10" type="ORF">OPV22_026987</name>
</gene>
<keyword evidence="4" id="KW-0677">Repeat</keyword>
<feature type="repeat" description="TPR" evidence="7">
    <location>
        <begin position="944"/>
        <end position="977"/>
    </location>
</feature>
<feature type="compositionally biased region" description="Basic and acidic residues" evidence="8">
    <location>
        <begin position="144"/>
        <end position="159"/>
    </location>
</feature>
<dbReference type="Proteomes" id="UP001222027">
    <property type="component" value="Unassembled WGS sequence"/>
</dbReference>
<dbReference type="InterPro" id="IPR025697">
    <property type="entry name" value="CLU_dom"/>
</dbReference>
<dbReference type="PROSITE" id="PS50005">
    <property type="entry name" value="TPR"/>
    <property type="match status" value="1"/>
</dbReference>
<proteinExistence type="predicted"/>
<comment type="caution">
    <text evidence="10">The sequence shown here is derived from an EMBL/GenBank/DDBJ whole genome shotgun (WGS) entry which is preliminary data.</text>
</comment>
<dbReference type="SUPFAM" id="SSF48452">
    <property type="entry name" value="TPR-like"/>
    <property type="match status" value="2"/>
</dbReference>
<evidence type="ECO:0000256" key="8">
    <source>
        <dbReference type="SAM" id="MobiDB-lite"/>
    </source>
</evidence>
<dbReference type="InterPro" id="IPR027523">
    <property type="entry name" value="CLU_prot"/>
</dbReference>
<dbReference type="InterPro" id="IPR019734">
    <property type="entry name" value="TPR_rpt"/>
</dbReference>
<dbReference type="Pfam" id="PF12807">
    <property type="entry name" value="eIF3_p135"/>
    <property type="match status" value="1"/>
</dbReference>
<dbReference type="PANTHER" id="PTHR12601:SF17">
    <property type="entry name" value="PROTEIN REDUCED CHLOROPLAST COVERAGE 1"/>
    <property type="match status" value="1"/>
</dbReference>
<dbReference type="CDD" id="cd15466">
    <property type="entry name" value="CLU-central"/>
    <property type="match status" value="1"/>
</dbReference>
<evidence type="ECO:0000256" key="4">
    <source>
        <dbReference type="ARBA" id="ARBA00022737"/>
    </source>
</evidence>
<evidence type="ECO:0000256" key="1">
    <source>
        <dbReference type="ARBA" id="ARBA00004123"/>
    </source>
</evidence>
<feature type="compositionally biased region" description="Polar residues" evidence="8">
    <location>
        <begin position="1191"/>
        <end position="1205"/>
    </location>
</feature>
<feature type="region of interest" description="Disordered" evidence="8">
    <location>
        <begin position="590"/>
        <end position="620"/>
    </location>
</feature>
<feature type="region of interest" description="Disordered" evidence="8">
    <location>
        <begin position="1795"/>
        <end position="1886"/>
    </location>
</feature>
<dbReference type="Pfam" id="PF13424">
    <property type="entry name" value="TPR_12"/>
    <property type="match status" value="2"/>
</dbReference>
<comment type="subcellular location">
    <subcellularLocation>
        <location evidence="2">Cytoplasm</location>
        <location evidence="2">Cytosol</location>
    </subcellularLocation>
    <subcellularLocation>
        <location evidence="1">Nucleus</location>
    </subcellularLocation>
</comment>
<evidence type="ECO:0000313" key="11">
    <source>
        <dbReference type="Proteomes" id="UP001222027"/>
    </source>
</evidence>
<dbReference type="PANTHER" id="PTHR12601">
    <property type="entry name" value="EUKARYOTIC TRANSLATION INITIATION FACTOR 3 SUBUNIT EIF-3"/>
    <property type="match status" value="1"/>
</dbReference>
<feature type="domain" description="Clu" evidence="9">
    <location>
        <begin position="321"/>
        <end position="597"/>
    </location>
</feature>
<dbReference type="InterPro" id="IPR011990">
    <property type="entry name" value="TPR-like_helical_dom_sf"/>
</dbReference>
<feature type="compositionally biased region" description="Basic and acidic residues" evidence="8">
    <location>
        <begin position="1248"/>
        <end position="1263"/>
    </location>
</feature>
<dbReference type="InterPro" id="IPR028275">
    <property type="entry name" value="CLU_N"/>
</dbReference>
<accession>A0AAV8Q6J5</accession>
<keyword evidence="5 7" id="KW-0802">TPR repeat</keyword>
<keyword evidence="6" id="KW-0539">Nucleus</keyword>
<evidence type="ECO:0000256" key="6">
    <source>
        <dbReference type="ARBA" id="ARBA00023242"/>
    </source>
</evidence>
<feature type="compositionally biased region" description="Basic and acidic residues" evidence="8">
    <location>
        <begin position="1818"/>
        <end position="1827"/>
    </location>
</feature>
<evidence type="ECO:0000256" key="5">
    <source>
        <dbReference type="ARBA" id="ARBA00022803"/>
    </source>
</evidence>
<keyword evidence="3" id="KW-0963">Cytoplasm</keyword>
<feature type="compositionally biased region" description="Basic and acidic residues" evidence="8">
    <location>
        <begin position="591"/>
        <end position="619"/>
    </location>
</feature>
<evidence type="ECO:0000313" key="10">
    <source>
        <dbReference type="EMBL" id="KAJ8464435.1"/>
    </source>
</evidence>
<evidence type="ECO:0000256" key="3">
    <source>
        <dbReference type="ARBA" id="ARBA00022490"/>
    </source>
</evidence>
<dbReference type="GO" id="GO:0005634">
    <property type="term" value="C:nucleus"/>
    <property type="evidence" value="ECO:0007669"/>
    <property type="project" value="UniProtKB-SubCell"/>
</dbReference>
<dbReference type="GO" id="GO:0005829">
    <property type="term" value="C:cytosol"/>
    <property type="evidence" value="ECO:0007669"/>
    <property type="project" value="UniProtKB-SubCell"/>
</dbReference>
<dbReference type="GO" id="GO:0019750">
    <property type="term" value="P:chloroplast localization"/>
    <property type="evidence" value="ECO:0007669"/>
    <property type="project" value="UniProtKB-ARBA"/>
</dbReference>
<evidence type="ECO:0000256" key="2">
    <source>
        <dbReference type="ARBA" id="ARBA00004514"/>
    </source>
</evidence>
<organism evidence="10 11">
    <name type="scientific">Ensete ventricosum</name>
    <name type="common">Abyssinian banana</name>
    <name type="synonym">Musa ensete</name>
    <dbReference type="NCBI Taxonomy" id="4639"/>
    <lineage>
        <taxon>Eukaryota</taxon>
        <taxon>Viridiplantae</taxon>
        <taxon>Streptophyta</taxon>
        <taxon>Embryophyta</taxon>
        <taxon>Tracheophyta</taxon>
        <taxon>Spermatophyta</taxon>
        <taxon>Magnoliopsida</taxon>
        <taxon>Liliopsida</taxon>
        <taxon>Zingiberales</taxon>
        <taxon>Musaceae</taxon>
        <taxon>Ensete</taxon>
    </lineage>
</organism>
<dbReference type="SMART" id="SM00028">
    <property type="entry name" value="TPR"/>
    <property type="match status" value="3"/>
</dbReference>
<keyword evidence="11" id="KW-1185">Reference proteome</keyword>
<feature type="region of interest" description="Disordered" evidence="8">
    <location>
        <begin position="125"/>
        <end position="177"/>
    </location>
</feature>
<feature type="compositionally biased region" description="Polar residues" evidence="8">
    <location>
        <begin position="1828"/>
        <end position="1837"/>
    </location>
</feature>
<dbReference type="Pfam" id="PF15044">
    <property type="entry name" value="CLU_N"/>
    <property type="match status" value="1"/>
</dbReference>